<comment type="catalytic activity">
    <reaction evidence="10 11">
        <text>shikimate + ATP = 3-phosphoshikimate + ADP + H(+)</text>
        <dbReference type="Rhea" id="RHEA:13121"/>
        <dbReference type="ChEBI" id="CHEBI:15378"/>
        <dbReference type="ChEBI" id="CHEBI:30616"/>
        <dbReference type="ChEBI" id="CHEBI:36208"/>
        <dbReference type="ChEBI" id="CHEBI:145989"/>
        <dbReference type="ChEBI" id="CHEBI:456216"/>
        <dbReference type="EC" id="2.7.1.71"/>
    </reaction>
</comment>
<comment type="similarity">
    <text evidence="2 11">Belongs to the shikimate kinase family.</text>
</comment>
<organism evidence="12 13">
    <name type="scientific">Aquibacillus albus</name>
    <dbReference type="NCBI Taxonomy" id="1168171"/>
    <lineage>
        <taxon>Bacteria</taxon>
        <taxon>Bacillati</taxon>
        <taxon>Bacillota</taxon>
        <taxon>Bacilli</taxon>
        <taxon>Bacillales</taxon>
        <taxon>Bacillaceae</taxon>
        <taxon>Aquibacillus</taxon>
    </lineage>
</organism>
<dbReference type="PANTHER" id="PTHR21087:SF16">
    <property type="entry name" value="SHIKIMATE KINASE 1, CHLOROPLASTIC"/>
    <property type="match status" value="1"/>
</dbReference>
<evidence type="ECO:0000256" key="1">
    <source>
        <dbReference type="ARBA" id="ARBA00004842"/>
    </source>
</evidence>
<dbReference type="Pfam" id="PF01202">
    <property type="entry name" value="SKI"/>
    <property type="match status" value="1"/>
</dbReference>
<dbReference type="PROSITE" id="PS01128">
    <property type="entry name" value="SHIKIMATE_KINASE"/>
    <property type="match status" value="1"/>
</dbReference>
<dbReference type="Gene3D" id="3.40.50.300">
    <property type="entry name" value="P-loop containing nucleotide triphosphate hydrolases"/>
    <property type="match status" value="1"/>
</dbReference>
<evidence type="ECO:0000313" key="12">
    <source>
        <dbReference type="EMBL" id="MBM7571028.1"/>
    </source>
</evidence>
<comment type="caution">
    <text evidence="12">The sequence shown here is derived from an EMBL/GenBank/DDBJ whole genome shotgun (WGS) entry which is preliminary data.</text>
</comment>
<evidence type="ECO:0000313" key="13">
    <source>
        <dbReference type="Proteomes" id="UP001296943"/>
    </source>
</evidence>
<dbReference type="InterPro" id="IPR000623">
    <property type="entry name" value="Shikimate_kinase/TSH1"/>
</dbReference>
<keyword evidence="7 11" id="KW-0418">Kinase</keyword>
<feature type="binding site" evidence="11">
    <location>
        <position position="42"/>
    </location>
    <ligand>
        <name>substrate</name>
    </ligand>
</feature>
<reference evidence="12 13" key="1">
    <citation type="submission" date="2021-01" db="EMBL/GenBank/DDBJ databases">
        <title>Genomic Encyclopedia of Type Strains, Phase IV (KMG-IV): sequencing the most valuable type-strain genomes for metagenomic binning, comparative biology and taxonomic classification.</title>
        <authorList>
            <person name="Goeker M."/>
        </authorList>
    </citation>
    <scope>NUCLEOTIDE SEQUENCE [LARGE SCALE GENOMIC DNA]</scope>
    <source>
        <strain evidence="12 13">DSM 23711</strain>
    </source>
</reference>
<feature type="binding site" evidence="11">
    <location>
        <position position="145"/>
    </location>
    <ligand>
        <name>substrate</name>
    </ligand>
</feature>
<comment type="subcellular location">
    <subcellularLocation>
        <location evidence="11">Cytoplasm</location>
    </subcellularLocation>
</comment>
<dbReference type="CDD" id="cd00464">
    <property type="entry name" value="SK"/>
    <property type="match status" value="1"/>
</dbReference>
<keyword evidence="5 11" id="KW-0808">Transferase</keyword>
<dbReference type="InterPro" id="IPR031322">
    <property type="entry name" value="Shikimate/glucono_kinase"/>
</dbReference>
<dbReference type="SUPFAM" id="SSF52540">
    <property type="entry name" value="P-loop containing nucleoside triphosphate hydrolases"/>
    <property type="match status" value="1"/>
</dbReference>
<dbReference type="EC" id="2.7.1.71" evidence="3 11"/>
<keyword evidence="11" id="KW-0460">Magnesium</keyword>
<dbReference type="InterPro" id="IPR027417">
    <property type="entry name" value="P-loop_NTPase"/>
</dbReference>
<comment type="function">
    <text evidence="11">Catalyzes the specific phosphorylation of the 3-hydroxyl group of shikimic acid using ATP as a cosubstrate.</text>
</comment>
<comment type="cofactor">
    <cofactor evidence="11">
        <name>Mg(2+)</name>
        <dbReference type="ChEBI" id="CHEBI:18420"/>
    </cofactor>
    <text evidence="11">Binds 1 Mg(2+) ion per subunit.</text>
</comment>
<proteinExistence type="inferred from homology"/>
<keyword evidence="11" id="KW-0479">Metal-binding</keyword>
<evidence type="ECO:0000256" key="7">
    <source>
        <dbReference type="ARBA" id="ARBA00022777"/>
    </source>
</evidence>
<keyword evidence="8 11" id="KW-0067">ATP-binding</keyword>
<feature type="binding site" evidence="11">
    <location>
        <position position="127"/>
    </location>
    <ligand>
        <name>ATP</name>
        <dbReference type="ChEBI" id="CHEBI:30616"/>
    </ligand>
</feature>
<feature type="binding site" evidence="11">
    <location>
        <position position="88"/>
    </location>
    <ligand>
        <name>substrate</name>
    </ligand>
</feature>
<evidence type="ECO:0000256" key="4">
    <source>
        <dbReference type="ARBA" id="ARBA00022605"/>
    </source>
</evidence>
<feature type="binding site" evidence="11">
    <location>
        <position position="66"/>
    </location>
    <ligand>
        <name>substrate</name>
    </ligand>
</feature>
<keyword evidence="4 11" id="KW-0028">Amino-acid biosynthesis</keyword>
<dbReference type="Proteomes" id="UP001296943">
    <property type="component" value="Unassembled WGS sequence"/>
</dbReference>
<feature type="binding site" evidence="11">
    <location>
        <position position="24"/>
    </location>
    <ligand>
        <name>Mg(2+)</name>
        <dbReference type="ChEBI" id="CHEBI:18420"/>
    </ligand>
</feature>
<protein>
    <recommendedName>
        <fullName evidence="3 11">Shikimate kinase</fullName>
        <shortName evidence="11">SK</shortName>
        <ecNumber evidence="3 11">2.7.1.71</ecNumber>
    </recommendedName>
</protein>
<evidence type="ECO:0000256" key="10">
    <source>
        <dbReference type="ARBA" id="ARBA00048567"/>
    </source>
</evidence>
<evidence type="ECO:0000256" key="11">
    <source>
        <dbReference type="HAMAP-Rule" id="MF_00109"/>
    </source>
</evidence>
<name>A0ABS2MYZ7_9BACI</name>
<keyword evidence="11" id="KW-0963">Cytoplasm</keyword>
<keyword evidence="9 11" id="KW-0057">Aromatic amino acid biosynthesis</keyword>
<dbReference type="HAMAP" id="MF_00109">
    <property type="entry name" value="Shikimate_kinase"/>
    <property type="match status" value="1"/>
</dbReference>
<dbReference type="RefSeq" id="WP_338024243.1">
    <property type="nucleotide sequence ID" value="NZ_JAFBDR010000006.1"/>
</dbReference>
<evidence type="ECO:0000256" key="2">
    <source>
        <dbReference type="ARBA" id="ARBA00006997"/>
    </source>
</evidence>
<dbReference type="PRINTS" id="PR01100">
    <property type="entry name" value="SHIKIMTKNASE"/>
</dbReference>
<evidence type="ECO:0000256" key="8">
    <source>
        <dbReference type="ARBA" id="ARBA00022840"/>
    </source>
</evidence>
<keyword evidence="6 11" id="KW-0547">Nucleotide-binding</keyword>
<comment type="pathway">
    <text evidence="1 11">Metabolic intermediate biosynthesis; chorismate biosynthesis; chorismate from D-erythrose 4-phosphate and phosphoenolpyruvate: step 5/7.</text>
</comment>
<evidence type="ECO:0000256" key="5">
    <source>
        <dbReference type="ARBA" id="ARBA00022679"/>
    </source>
</evidence>
<evidence type="ECO:0000256" key="3">
    <source>
        <dbReference type="ARBA" id="ARBA00012154"/>
    </source>
</evidence>
<comment type="caution">
    <text evidence="11">Lacks conserved residue(s) required for the propagation of feature annotation.</text>
</comment>
<feature type="binding site" evidence="11">
    <location>
        <begin position="20"/>
        <end position="25"/>
    </location>
    <ligand>
        <name>ATP</name>
        <dbReference type="ChEBI" id="CHEBI:30616"/>
    </ligand>
</feature>
<dbReference type="PANTHER" id="PTHR21087">
    <property type="entry name" value="SHIKIMATE KINASE"/>
    <property type="match status" value="1"/>
</dbReference>
<evidence type="ECO:0000256" key="9">
    <source>
        <dbReference type="ARBA" id="ARBA00023141"/>
    </source>
</evidence>
<comment type="subunit">
    <text evidence="11">Monomer.</text>
</comment>
<gene>
    <name evidence="11" type="primary">aroK</name>
    <name evidence="12" type="ORF">JOC48_001508</name>
</gene>
<dbReference type="InterPro" id="IPR023000">
    <property type="entry name" value="Shikimate_kinase_CS"/>
</dbReference>
<evidence type="ECO:0000256" key="6">
    <source>
        <dbReference type="ARBA" id="ARBA00022741"/>
    </source>
</evidence>
<keyword evidence="13" id="KW-1185">Reference proteome</keyword>
<accession>A0ABS2MYZ7</accession>
<dbReference type="EMBL" id="JAFBDR010000006">
    <property type="protein sequence ID" value="MBM7571028.1"/>
    <property type="molecule type" value="Genomic_DNA"/>
</dbReference>
<dbReference type="GO" id="GO:0004765">
    <property type="term" value="F:shikimate kinase activity"/>
    <property type="evidence" value="ECO:0007669"/>
    <property type="project" value="UniProtKB-EC"/>
</dbReference>
<sequence length="177" mass="20421">MIQQKSSLTNKSIVLIGFMGVGKTTIGKELANLLQREFVDIDDEIEKKYQMPIPQIFKEQGETAFREKEKEVISSFCKKKLQVISVGGGAFLQEEVRNLCMSSSIVVFLELSWESWKERIHLLMDDRPVLQGKTMDEIEELYHKRKQIYASHHLKVETDGKDPEEIANYIVESLKQA</sequence>